<feature type="chain" id="PRO_5040784082" evidence="1">
    <location>
        <begin position="24"/>
        <end position="173"/>
    </location>
</feature>
<organism evidence="2 3">
    <name type="scientific">Triparma laevis f. longispina</name>
    <dbReference type="NCBI Taxonomy" id="1714387"/>
    <lineage>
        <taxon>Eukaryota</taxon>
        <taxon>Sar</taxon>
        <taxon>Stramenopiles</taxon>
        <taxon>Ochrophyta</taxon>
        <taxon>Bolidophyceae</taxon>
        <taxon>Parmales</taxon>
        <taxon>Triparmaceae</taxon>
        <taxon>Triparma</taxon>
    </lineage>
</organism>
<proteinExistence type="predicted"/>
<evidence type="ECO:0000313" key="3">
    <source>
        <dbReference type="Proteomes" id="UP001165122"/>
    </source>
</evidence>
<keyword evidence="1" id="KW-0732">Signal</keyword>
<evidence type="ECO:0000256" key="1">
    <source>
        <dbReference type="SAM" id="SignalP"/>
    </source>
</evidence>
<reference evidence="3" key="1">
    <citation type="journal article" date="2023" name="Commun. Biol.">
        <title>Genome analysis of Parmales, the sister group of diatoms, reveals the evolutionary specialization of diatoms from phago-mixotrophs to photoautotrophs.</title>
        <authorList>
            <person name="Ban H."/>
            <person name="Sato S."/>
            <person name="Yoshikawa S."/>
            <person name="Yamada K."/>
            <person name="Nakamura Y."/>
            <person name="Ichinomiya M."/>
            <person name="Sato N."/>
            <person name="Blanc-Mathieu R."/>
            <person name="Endo H."/>
            <person name="Kuwata A."/>
            <person name="Ogata H."/>
        </authorList>
    </citation>
    <scope>NUCLEOTIDE SEQUENCE [LARGE SCALE GENOMIC DNA]</scope>
    <source>
        <strain evidence="3">NIES 3700</strain>
    </source>
</reference>
<keyword evidence="3" id="KW-1185">Reference proteome</keyword>
<evidence type="ECO:0000313" key="2">
    <source>
        <dbReference type="EMBL" id="GMI03635.1"/>
    </source>
</evidence>
<dbReference type="EMBL" id="BRXW01000060">
    <property type="protein sequence ID" value="GMI03635.1"/>
    <property type="molecule type" value="Genomic_DNA"/>
</dbReference>
<feature type="signal peptide" evidence="1">
    <location>
        <begin position="1"/>
        <end position="23"/>
    </location>
</feature>
<protein>
    <submittedName>
        <fullName evidence="2">Uncharacterized protein</fullName>
    </submittedName>
</protein>
<dbReference type="AlphaFoldDB" id="A0A9W7C643"/>
<name>A0A9W7C643_9STRA</name>
<dbReference type="OrthoDB" id="10560848at2759"/>
<gene>
    <name evidence="2" type="ORF">TrLO_g10712</name>
</gene>
<comment type="caution">
    <text evidence="2">The sequence shown here is derived from an EMBL/GenBank/DDBJ whole genome shotgun (WGS) entry which is preliminary data.</text>
</comment>
<accession>A0A9W7C643</accession>
<sequence>MKNLLLLLLLLAISRLNITRAHACEAVKKCLMNDDLVKTFAQSFKSYSFNISTTITMLTSEGNSTMCEYIIAAQSCLSLNSMCCSTPATKIAEQYALQNISGTNIKRDIGTVQEEFDGKCLDESNKKVNLCGGAGRYADKVLVAGAVAGSAGLFALIALGKQTSTSKLPGDIV</sequence>
<dbReference type="Proteomes" id="UP001165122">
    <property type="component" value="Unassembled WGS sequence"/>
</dbReference>